<protein>
    <submittedName>
        <fullName evidence="1">Uncharacterized protein</fullName>
    </submittedName>
</protein>
<dbReference type="KEGG" id="aalt:CC77DRAFT_1019682"/>
<dbReference type="EMBL" id="KV441476">
    <property type="protein sequence ID" value="OAG21787.1"/>
    <property type="molecule type" value="Genomic_DNA"/>
</dbReference>
<organism evidence="1 2">
    <name type="scientific">Alternaria alternata</name>
    <name type="common">Alternaria rot fungus</name>
    <name type="synonym">Torula alternata</name>
    <dbReference type="NCBI Taxonomy" id="5599"/>
    <lineage>
        <taxon>Eukaryota</taxon>
        <taxon>Fungi</taxon>
        <taxon>Dikarya</taxon>
        <taxon>Ascomycota</taxon>
        <taxon>Pezizomycotina</taxon>
        <taxon>Dothideomycetes</taxon>
        <taxon>Pleosporomycetidae</taxon>
        <taxon>Pleosporales</taxon>
        <taxon>Pleosporineae</taxon>
        <taxon>Pleosporaceae</taxon>
        <taxon>Alternaria</taxon>
        <taxon>Alternaria sect. Alternaria</taxon>
        <taxon>Alternaria alternata complex</taxon>
    </lineage>
</organism>
<dbReference type="Proteomes" id="UP000077248">
    <property type="component" value="Unassembled WGS sequence"/>
</dbReference>
<proteinExistence type="predicted"/>
<evidence type="ECO:0000313" key="1">
    <source>
        <dbReference type="EMBL" id="OAG21787.1"/>
    </source>
</evidence>
<dbReference type="VEuPathDB" id="FungiDB:CC77DRAFT_1019682"/>
<name>A0A177DQL1_ALTAL</name>
<accession>A0A177DQL1</accession>
<sequence length="164" mass="18211">MWKPSKLPPPQVLRTYRLESVLRGHVVCLNHESSIWITCGEYPARQVVGLVSRQALRKLPPYPVSGTDFAQGHSSCAHRRITSGEKDGDNAIQRVRTWESRSLLMVLCIDPDPHDDSKEGLGYAGAALGSARSSFCRTPRAFCETAFRDNGNDPEIKDKHLGIP</sequence>
<gene>
    <name evidence="1" type="ORF">CC77DRAFT_1019682</name>
</gene>
<keyword evidence="2" id="KW-1185">Reference proteome</keyword>
<dbReference type="RefSeq" id="XP_018387208.1">
    <property type="nucleotide sequence ID" value="XM_018524880.1"/>
</dbReference>
<dbReference type="AlphaFoldDB" id="A0A177DQL1"/>
<evidence type="ECO:0000313" key="2">
    <source>
        <dbReference type="Proteomes" id="UP000077248"/>
    </source>
</evidence>
<reference evidence="1 2" key="1">
    <citation type="submission" date="2016-05" db="EMBL/GenBank/DDBJ databases">
        <title>Comparative analysis of secretome profiles of manganese(II)-oxidizing ascomycete fungi.</title>
        <authorList>
            <consortium name="DOE Joint Genome Institute"/>
            <person name="Zeiner C.A."/>
            <person name="Purvine S.O."/>
            <person name="Zink E.M."/>
            <person name="Wu S."/>
            <person name="Pasa-Tolic L."/>
            <person name="Chaput D.L."/>
            <person name="Haridas S."/>
            <person name="Grigoriev I.V."/>
            <person name="Santelli C.M."/>
            <person name="Hansel C.M."/>
        </authorList>
    </citation>
    <scope>NUCLEOTIDE SEQUENCE [LARGE SCALE GENOMIC DNA]</scope>
    <source>
        <strain evidence="1 2">SRC1lrK2f</strain>
    </source>
</reference>
<dbReference type="GeneID" id="29110474"/>